<dbReference type="PANTHER" id="PTHR43861:SF3">
    <property type="entry name" value="PUTATIVE (AFU_ORTHOLOGUE AFUA_2G14390)-RELATED"/>
    <property type="match status" value="1"/>
</dbReference>
<organism evidence="2 3">
    <name type="scientific">Marinobacterium maritimum</name>
    <dbReference type="NCBI Taxonomy" id="500162"/>
    <lineage>
        <taxon>Bacteria</taxon>
        <taxon>Pseudomonadati</taxon>
        <taxon>Pseudomonadota</taxon>
        <taxon>Gammaproteobacteria</taxon>
        <taxon>Oceanospirillales</taxon>
        <taxon>Oceanospirillaceae</taxon>
        <taxon>Marinobacterium</taxon>
    </lineage>
</organism>
<evidence type="ECO:0000313" key="2">
    <source>
        <dbReference type="EMBL" id="GAA0697526.1"/>
    </source>
</evidence>
<proteinExistence type="predicted"/>
<evidence type="ECO:0000256" key="1">
    <source>
        <dbReference type="ARBA" id="ARBA00022679"/>
    </source>
</evidence>
<dbReference type="Pfam" id="PF13489">
    <property type="entry name" value="Methyltransf_23"/>
    <property type="match status" value="1"/>
</dbReference>
<dbReference type="Gene3D" id="3.40.50.150">
    <property type="entry name" value="Vaccinia Virus protein VP39"/>
    <property type="match status" value="1"/>
</dbReference>
<comment type="caution">
    <text evidence="2">The sequence shown here is derived from an EMBL/GenBank/DDBJ whole genome shotgun (WGS) entry which is preliminary data.</text>
</comment>
<dbReference type="EMBL" id="BAAAET010000003">
    <property type="protein sequence ID" value="GAA0697526.1"/>
    <property type="molecule type" value="Genomic_DNA"/>
</dbReference>
<dbReference type="Proteomes" id="UP001499915">
    <property type="component" value="Unassembled WGS sequence"/>
</dbReference>
<sequence>MPKQTIAHYHQHAEHFQAQYDSVNAQDVHADWVHLLAEQTPGLALDVGAGSGRDAHWLAQQGWQVTAVEPAEGLRERGRGTTGDQVNWVDTQLPLLPDLEAPAQGYDLILLSAVWMHLPAAERPKAFARLTELLAETGMLIISLRFGPSDPARPMYPVSTEELAQLAAQHELQLQALTDSTSADFLKRSEVSWQTVCIQRLPGSQK</sequence>
<protein>
    <recommendedName>
        <fullName evidence="4">Methyltransferase domain-containing protein</fullName>
    </recommendedName>
</protein>
<name>A0ABN1I9I6_9GAMM</name>
<dbReference type="CDD" id="cd02440">
    <property type="entry name" value="AdoMet_MTases"/>
    <property type="match status" value="1"/>
</dbReference>
<evidence type="ECO:0008006" key="4">
    <source>
        <dbReference type="Google" id="ProtNLM"/>
    </source>
</evidence>
<keyword evidence="1" id="KW-0808">Transferase</keyword>
<keyword evidence="3" id="KW-1185">Reference proteome</keyword>
<reference evidence="2 3" key="1">
    <citation type="journal article" date="2019" name="Int. J. Syst. Evol. Microbiol.">
        <title>The Global Catalogue of Microorganisms (GCM) 10K type strain sequencing project: providing services to taxonomists for standard genome sequencing and annotation.</title>
        <authorList>
            <consortium name="The Broad Institute Genomics Platform"/>
            <consortium name="The Broad Institute Genome Sequencing Center for Infectious Disease"/>
            <person name="Wu L."/>
            <person name="Ma J."/>
        </authorList>
    </citation>
    <scope>NUCLEOTIDE SEQUENCE [LARGE SCALE GENOMIC DNA]</scope>
    <source>
        <strain evidence="2 3">JCM 15134</strain>
    </source>
</reference>
<accession>A0ABN1I9I6</accession>
<gene>
    <name evidence="2" type="ORF">GCM10009104_27300</name>
</gene>
<dbReference type="InterPro" id="IPR029063">
    <property type="entry name" value="SAM-dependent_MTases_sf"/>
</dbReference>
<dbReference type="SUPFAM" id="SSF53335">
    <property type="entry name" value="S-adenosyl-L-methionine-dependent methyltransferases"/>
    <property type="match status" value="1"/>
</dbReference>
<evidence type="ECO:0000313" key="3">
    <source>
        <dbReference type="Proteomes" id="UP001499915"/>
    </source>
</evidence>
<dbReference type="PANTHER" id="PTHR43861">
    <property type="entry name" value="TRANS-ACONITATE 2-METHYLTRANSFERASE-RELATED"/>
    <property type="match status" value="1"/>
</dbReference>
<dbReference type="RefSeq" id="WP_343806956.1">
    <property type="nucleotide sequence ID" value="NZ_BAAAET010000003.1"/>
</dbReference>